<evidence type="ECO:0000313" key="12">
    <source>
        <dbReference type="EMBL" id="CAB4811650.1"/>
    </source>
</evidence>
<evidence type="ECO:0000313" key="15">
    <source>
        <dbReference type="EMBL" id="CAB5019640.1"/>
    </source>
</evidence>
<dbReference type="InterPro" id="IPR052157">
    <property type="entry name" value="BCAA_transport_permease"/>
</dbReference>
<evidence type="ECO:0000256" key="2">
    <source>
        <dbReference type="ARBA" id="ARBA00022448"/>
    </source>
</evidence>
<dbReference type="EMBL" id="CAFAAL010000126">
    <property type="protein sequence ID" value="CAB4811650.1"/>
    <property type="molecule type" value="Genomic_DNA"/>
</dbReference>
<feature type="transmembrane region" description="Helical" evidence="9">
    <location>
        <begin position="440"/>
        <end position="461"/>
    </location>
</feature>
<evidence type="ECO:0000256" key="6">
    <source>
        <dbReference type="ARBA" id="ARBA00022989"/>
    </source>
</evidence>
<keyword evidence="2" id="KW-0813">Transport</keyword>
<dbReference type="GO" id="GO:0006865">
    <property type="term" value="P:amino acid transport"/>
    <property type="evidence" value="ECO:0007669"/>
    <property type="project" value="UniProtKB-KW"/>
</dbReference>
<dbReference type="InterPro" id="IPR001851">
    <property type="entry name" value="ABC_transp_permease"/>
</dbReference>
<dbReference type="InterPro" id="IPR013783">
    <property type="entry name" value="Ig-like_fold"/>
</dbReference>
<dbReference type="Pfam" id="PF02653">
    <property type="entry name" value="BPD_transp_2"/>
    <property type="match status" value="1"/>
</dbReference>
<gene>
    <name evidence="10" type="ORF">UFOPK2658_00243</name>
    <name evidence="11" type="ORF">UFOPK2880_00597</name>
    <name evidence="12" type="ORF">UFOPK3004_01284</name>
    <name evidence="13" type="ORF">UFOPK3304_00175</name>
    <name evidence="14" type="ORF">UFOPK3494_01467</name>
    <name evidence="15" type="ORF">UFOPK4134_00192</name>
</gene>
<keyword evidence="3" id="KW-1003">Cell membrane</keyword>
<dbReference type="EMBL" id="CAEZYH010000005">
    <property type="protein sequence ID" value="CAB4708479.1"/>
    <property type="molecule type" value="Genomic_DNA"/>
</dbReference>
<dbReference type="Gene3D" id="2.60.40.10">
    <property type="entry name" value="Immunoglobulins"/>
    <property type="match status" value="1"/>
</dbReference>
<protein>
    <submittedName>
        <fullName evidence="15">Unannotated protein</fullName>
    </submittedName>
</protein>
<dbReference type="EMBL" id="CAFBPS010000006">
    <property type="protein sequence ID" value="CAB5019640.1"/>
    <property type="molecule type" value="Genomic_DNA"/>
</dbReference>
<evidence type="ECO:0000256" key="7">
    <source>
        <dbReference type="ARBA" id="ARBA00023136"/>
    </source>
</evidence>
<evidence type="ECO:0000313" key="11">
    <source>
        <dbReference type="EMBL" id="CAB4767275.1"/>
    </source>
</evidence>
<dbReference type="GO" id="GO:0022857">
    <property type="term" value="F:transmembrane transporter activity"/>
    <property type="evidence" value="ECO:0007669"/>
    <property type="project" value="InterPro"/>
</dbReference>
<evidence type="ECO:0000313" key="13">
    <source>
        <dbReference type="EMBL" id="CAB4856393.1"/>
    </source>
</evidence>
<dbReference type="AlphaFoldDB" id="A0A6J7QPE4"/>
<keyword evidence="4 9" id="KW-0812">Transmembrane</keyword>
<keyword evidence="7 9" id="KW-0472">Membrane</keyword>
<comment type="subcellular location">
    <subcellularLocation>
        <location evidence="1">Cell membrane</location>
        <topology evidence="1">Multi-pass membrane protein</topology>
    </subcellularLocation>
</comment>
<evidence type="ECO:0000256" key="3">
    <source>
        <dbReference type="ARBA" id="ARBA00022475"/>
    </source>
</evidence>
<feature type="transmembrane region" description="Helical" evidence="9">
    <location>
        <begin position="273"/>
        <end position="294"/>
    </location>
</feature>
<feature type="transmembrane region" description="Helical" evidence="9">
    <location>
        <begin position="326"/>
        <end position="345"/>
    </location>
</feature>
<dbReference type="CDD" id="cd06582">
    <property type="entry name" value="TM_PBP1_LivH_like"/>
    <property type="match status" value="1"/>
</dbReference>
<reference evidence="15" key="1">
    <citation type="submission" date="2020-05" db="EMBL/GenBank/DDBJ databases">
        <authorList>
            <person name="Chiriac C."/>
            <person name="Salcher M."/>
            <person name="Ghai R."/>
            <person name="Kavagutti S V."/>
        </authorList>
    </citation>
    <scope>NUCLEOTIDE SEQUENCE</scope>
</reference>
<evidence type="ECO:0000256" key="4">
    <source>
        <dbReference type="ARBA" id="ARBA00022692"/>
    </source>
</evidence>
<dbReference type="PANTHER" id="PTHR11795">
    <property type="entry name" value="BRANCHED-CHAIN AMINO ACID TRANSPORT SYSTEM PERMEASE PROTEIN LIVH"/>
    <property type="match status" value="1"/>
</dbReference>
<feature type="transmembrane region" description="Helical" evidence="9">
    <location>
        <begin position="207"/>
        <end position="231"/>
    </location>
</feature>
<accession>A0A6J7QPE4</accession>
<feature type="transmembrane region" description="Helical" evidence="9">
    <location>
        <begin position="405"/>
        <end position="434"/>
    </location>
</feature>
<sequence length="474" mass="50058">MAVQDGSGTGFLGRVEFQVKSSAKKSPFVRLLVLLSAIFAVLGFAFSPARAEGDGYAIRVQVKQQQRDAAGKTDNQPIAGVTVFVTDADGVEIGRLETDAEGIAIFDLPAKADYTVTIDESTLPAGQKLDAAASNSQTLLGDSFVMKTKVVNFFTGGSQSVSQSLFEKIAQRLVDGVRLGLILAMCSVGLSLIFGTTGLTNFAHGEMVTFGGLAAFVLNISGLSFLGFLSFIPGIRPDGTFHILWAAPIGIIAGGGFGWALNYAIFGRLRKRGIGLVTQMVLTVGLSILLRNFFLSRFEGRTRPYAEFTLQRAMEFGPISITARDLIVSILSLLILISVAMALRFTRLGKATRAVSDNPDLASATGIDSEKVIRLVWILGGALAAAGGIFRGLDEQVSFDMGGRLLFLLFASITLGGLGSAFGALMGGFVVGIMVEVASLVVPTELKATPALLVLILVLLLRPQGILGRAQRVG</sequence>
<evidence type="ECO:0000313" key="10">
    <source>
        <dbReference type="EMBL" id="CAB4708479.1"/>
    </source>
</evidence>
<dbReference type="EMBL" id="CAFBLJ010000005">
    <property type="protein sequence ID" value="CAB4856393.1"/>
    <property type="molecule type" value="Genomic_DNA"/>
</dbReference>
<keyword evidence="6 9" id="KW-1133">Transmembrane helix</keyword>
<dbReference type="EMBL" id="CAEZZP010000025">
    <property type="protein sequence ID" value="CAB4767275.1"/>
    <property type="molecule type" value="Genomic_DNA"/>
</dbReference>
<comment type="similarity">
    <text evidence="8">Belongs to the binding-protein-dependent transport system permease family. LivHM subfamily.</text>
</comment>
<name>A0A6J7QPE4_9ZZZZ</name>
<evidence type="ECO:0000256" key="9">
    <source>
        <dbReference type="SAM" id="Phobius"/>
    </source>
</evidence>
<keyword evidence="5" id="KW-0029">Amino-acid transport</keyword>
<dbReference type="PANTHER" id="PTHR11795:SF449">
    <property type="entry name" value="BRANCHED-CHAIN AMINO ACID TRANSPORT PERMEASE PROTEIN LIVH-RELATED"/>
    <property type="match status" value="1"/>
</dbReference>
<feature type="transmembrane region" description="Helical" evidence="9">
    <location>
        <begin position="176"/>
        <end position="195"/>
    </location>
</feature>
<dbReference type="SUPFAM" id="SSF49478">
    <property type="entry name" value="Cna protein B-type domain"/>
    <property type="match status" value="1"/>
</dbReference>
<organism evidence="15">
    <name type="scientific">freshwater metagenome</name>
    <dbReference type="NCBI Taxonomy" id="449393"/>
    <lineage>
        <taxon>unclassified sequences</taxon>
        <taxon>metagenomes</taxon>
        <taxon>ecological metagenomes</taxon>
    </lineage>
</organism>
<feature type="transmembrane region" description="Helical" evidence="9">
    <location>
        <begin position="28"/>
        <end position="46"/>
    </location>
</feature>
<evidence type="ECO:0000256" key="8">
    <source>
        <dbReference type="ARBA" id="ARBA00037998"/>
    </source>
</evidence>
<feature type="transmembrane region" description="Helical" evidence="9">
    <location>
        <begin position="243"/>
        <end position="261"/>
    </location>
</feature>
<evidence type="ECO:0000313" key="14">
    <source>
        <dbReference type="EMBL" id="CAB4910140.1"/>
    </source>
</evidence>
<proteinExistence type="inferred from homology"/>
<feature type="transmembrane region" description="Helical" evidence="9">
    <location>
        <begin position="375"/>
        <end position="393"/>
    </location>
</feature>
<evidence type="ECO:0000256" key="5">
    <source>
        <dbReference type="ARBA" id="ARBA00022970"/>
    </source>
</evidence>
<dbReference type="GO" id="GO:0005886">
    <property type="term" value="C:plasma membrane"/>
    <property type="evidence" value="ECO:0007669"/>
    <property type="project" value="UniProtKB-SubCell"/>
</dbReference>
<dbReference type="EMBL" id="CAFBMF010000122">
    <property type="protein sequence ID" value="CAB4910140.1"/>
    <property type="molecule type" value="Genomic_DNA"/>
</dbReference>
<evidence type="ECO:0000256" key="1">
    <source>
        <dbReference type="ARBA" id="ARBA00004651"/>
    </source>
</evidence>